<dbReference type="PANTHER" id="PTHR46093:SF18">
    <property type="entry name" value="FIBRONECTIN TYPE-III DOMAIN-CONTAINING PROTEIN"/>
    <property type="match status" value="1"/>
</dbReference>
<evidence type="ECO:0000256" key="4">
    <source>
        <dbReference type="SAM" id="Phobius"/>
    </source>
</evidence>
<proteinExistence type="predicted"/>
<evidence type="ECO:0000313" key="6">
    <source>
        <dbReference type="EMBL" id="KZL81289.1"/>
    </source>
</evidence>
<sequence length="591" mass="64008">MLLHSLFEGALLGLLFQLPAVANAQFRRDWELAAAPSPSLFLRRAFARVAVLGDYIYIDGGEVSQLDADGNPIKSYASNGVNSTLSIDLSKSWSASNVTITELSKGSQARSGQALWRNEATNTLWVWGGHSPNGAPREDPASWKFEADGKGGGEWSKETPANPTFFTDLKRSEEGAFVSTPDAGFWFGGGASGWTNPNPIPQAVPGIVTYNMTTKSWANETSNAFSENGTVNGGSAIYIPTFGPNGLITVMGGSTSALEPNQRTPTGWLDFNNLTFFDPITRNWYWQQTTGNAPTARRGFCSVGVNGTNGTYEISWIRAQSRDAVLMMKSSFIFGGTNTETSKTYDDVFVLSLPGFVWSQVIYEATNPRRYHCCAVIGRRQMLSVGGTDGQTGWSGADPWPQGLGLFDMTDWTWKTSTMPTQKITKVQSTIQDWYKNNGINSVKWSSDKVKALFNHSDSKASQDPKQDPKDDGNSTKSSVPIAAIFGAVVGAVVGSIIGLALFWFIRRRAQKTGAEASIAPAYAKDDSGSTPHTYYDHLPLGVLHAPAPQPKLYGGPIPKQELWAPVPKPEMAASGGHHYTVTELDAQQGL</sequence>
<evidence type="ECO:0000256" key="5">
    <source>
        <dbReference type="SAM" id="SignalP"/>
    </source>
</evidence>
<keyword evidence="2" id="KW-0677">Repeat</keyword>
<comment type="caution">
    <text evidence="6">The sequence shown here is derived from an EMBL/GenBank/DDBJ whole genome shotgun (WGS) entry which is preliminary data.</text>
</comment>
<evidence type="ECO:0000256" key="1">
    <source>
        <dbReference type="ARBA" id="ARBA00022441"/>
    </source>
</evidence>
<dbReference type="SUPFAM" id="SSF50965">
    <property type="entry name" value="Galactose oxidase, central domain"/>
    <property type="match status" value="1"/>
</dbReference>
<dbReference type="InterPro" id="IPR015915">
    <property type="entry name" value="Kelch-typ_b-propeller"/>
</dbReference>
<gene>
    <name evidence="6" type="ORF">CI238_00357</name>
</gene>
<dbReference type="AlphaFoldDB" id="A0A167BFZ1"/>
<dbReference type="SUPFAM" id="SSF117281">
    <property type="entry name" value="Kelch motif"/>
    <property type="match status" value="1"/>
</dbReference>
<keyword evidence="4" id="KW-0472">Membrane</keyword>
<reference evidence="6 7" key="1">
    <citation type="submission" date="2015-06" db="EMBL/GenBank/DDBJ databases">
        <title>Survival trade-offs in plant roots during colonization by closely related pathogenic and mutualistic fungi.</title>
        <authorList>
            <person name="Hacquard S."/>
            <person name="Kracher B."/>
            <person name="Hiruma K."/>
            <person name="Weinman A."/>
            <person name="Muench P."/>
            <person name="Garrido Oter R."/>
            <person name="Ver Loren van Themaat E."/>
            <person name="Dallerey J.-F."/>
            <person name="Damm U."/>
            <person name="Henrissat B."/>
            <person name="Lespinet O."/>
            <person name="Thon M."/>
            <person name="Kemen E."/>
            <person name="McHardy A.C."/>
            <person name="Schulze-Lefert P."/>
            <person name="O'Connell R.J."/>
        </authorList>
    </citation>
    <scope>NUCLEOTIDE SEQUENCE [LARGE SCALE GENOMIC DNA]</scope>
    <source>
        <strain evidence="6 7">MAFF 238704</strain>
    </source>
</reference>
<dbReference type="EMBL" id="LFIW01001670">
    <property type="protein sequence ID" value="KZL81289.1"/>
    <property type="molecule type" value="Genomic_DNA"/>
</dbReference>
<name>A0A167BFZ1_COLIC</name>
<dbReference type="Gene3D" id="2.120.10.80">
    <property type="entry name" value="Kelch-type beta propeller"/>
    <property type="match status" value="1"/>
</dbReference>
<dbReference type="STRING" id="1573173.A0A167BFZ1"/>
<feature type="transmembrane region" description="Helical" evidence="4">
    <location>
        <begin position="482"/>
        <end position="506"/>
    </location>
</feature>
<evidence type="ECO:0000313" key="7">
    <source>
        <dbReference type="Proteomes" id="UP000076584"/>
    </source>
</evidence>
<evidence type="ECO:0000256" key="2">
    <source>
        <dbReference type="ARBA" id="ARBA00022737"/>
    </source>
</evidence>
<organism evidence="6 7">
    <name type="scientific">Colletotrichum incanum</name>
    <name type="common">Soybean anthracnose fungus</name>
    <dbReference type="NCBI Taxonomy" id="1573173"/>
    <lineage>
        <taxon>Eukaryota</taxon>
        <taxon>Fungi</taxon>
        <taxon>Dikarya</taxon>
        <taxon>Ascomycota</taxon>
        <taxon>Pezizomycotina</taxon>
        <taxon>Sordariomycetes</taxon>
        <taxon>Hypocreomycetidae</taxon>
        <taxon>Glomerellales</taxon>
        <taxon>Glomerellaceae</taxon>
        <taxon>Colletotrichum</taxon>
        <taxon>Colletotrichum spaethianum species complex</taxon>
    </lineage>
</organism>
<keyword evidence="4" id="KW-1133">Transmembrane helix</keyword>
<feature type="region of interest" description="Disordered" evidence="3">
    <location>
        <begin position="457"/>
        <end position="477"/>
    </location>
</feature>
<accession>A0A167BFZ1</accession>
<dbReference type="InterPro" id="IPR011043">
    <property type="entry name" value="Gal_Oxase/kelch_b-propeller"/>
</dbReference>
<dbReference type="Proteomes" id="UP000076584">
    <property type="component" value="Unassembled WGS sequence"/>
</dbReference>
<keyword evidence="4" id="KW-0812">Transmembrane</keyword>
<keyword evidence="1" id="KW-0880">Kelch repeat</keyword>
<keyword evidence="5" id="KW-0732">Signal</keyword>
<feature type="signal peptide" evidence="5">
    <location>
        <begin position="1"/>
        <end position="24"/>
    </location>
</feature>
<feature type="compositionally biased region" description="Basic and acidic residues" evidence="3">
    <location>
        <begin position="457"/>
        <end position="474"/>
    </location>
</feature>
<dbReference type="CDD" id="cd12094">
    <property type="entry name" value="TM_ErbB2"/>
    <property type="match status" value="1"/>
</dbReference>
<keyword evidence="7" id="KW-1185">Reference proteome</keyword>
<protein>
    <submittedName>
        <fullName evidence="6">Kelch repeat protein</fullName>
    </submittedName>
</protein>
<dbReference type="PANTHER" id="PTHR46093">
    <property type="entry name" value="ACYL-COA-BINDING DOMAIN-CONTAINING PROTEIN 5"/>
    <property type="match status" value="1"/>
</dbReference>
<feature type="chain" id="PRO_5007884227" evidence="5">
    <location>
        <begin position="25"/>
        <end position="591"/>
    </location>
</feature>
<evidence type="ECO:0000256" key="3">
    <source>
        <dbReference type="SAM" id="MobiDB-lite"/>
    </source>
</evidence>